<dbReference type="GO" id="GO:0005506">
    <property type="term" value="F:iron ion binding"/>
    <property type="evidence" value="ECO:0007669"/>
    <property type="project" value="InterPro"/>
</dbReference>
<dbReference type="InterPro" id="IPR036396">
    <property type="entry name" value="Cyt_P450_sf"/>
</dbReference>
<name>M8CLB2_AEGTA</name>
<dbReference type="AlphaFoldDB" id="M8CLB2"/>
<proteinExistence type="predicted"/>
<organism evidence="1">
    <name type="scientific">Aegilops tauschii</name>
    <name type="common">Tausch's goatgrass</name>
    <name type="synonym">Aegilops squarrosa</name>
    <dbReference type="NCBI Taxonomy" id="37682"/>
    <lineage>
        <taxon>Eukaryota</taxon>
        <taxon>Viridiplantae</taxon>
        <taxon>Streptophyta</taxon>
        <taxon>Embryophyta</taxon>
        <taxon>Tracheophyta</taxon>
        <taxon>Spermatophyta</taxon>
        <taxon>Magnoliopsida</taxon>
        <taxon>Liliopsida</taxon>
        <taxon>Poales</taxon>
        <taxon>Poaceae</taxon>
        <taxon>BOP clade</taxon>
        <taxon>Pooideae</taxon>
        <taxon>Triticodae</taxon>
        <taxon>Triticeae</taxon>
        <taxon>Triticinae</taxon>
        <taxon>Aegilops</taxon>
    </lineage>
</organism>
<dbReference type="GO" id="GO:0020037">
    <property type="term" value="F:heme binding"/>
    <property type="evidence" value="ECO:0007669"/>
    <property type="project" value="InterPro"/>
</dbReference>
<dbReference type="InterPro" id="IPR053062">
    <property type="entry name" value="CYP450_84A"/>
</dbReference>
<dbReference type="Gene3D" id="1.10.630.10">
    <property type="entry name" value="Cytochrome P450"/>
    <property type="match status" value="1"/>
</dbReference>
<dbReference type="GO" id="GO:0016705">
    <property type="term" value="F:oxidoreductase activity, acting on paired donors, with incorporation or reduction of molecular oxygen"/>
    <property type="evidence" value="ECO:0007669"/>
    <property type="project" value="InterPro"/>
</dbReference>
<dbReference type="Pfam" id="PF00067">
    <property type="entry name" value="p450"/>
    <property type="match status" value="1"/>
</dbReference>
<dbReference type="EnsemblPlants" id="EMT24201">
    <property type="protein sequence ID" value="EMT24201"/>
    <property type="gene ID" value="F775_23770"/>
</dbReference>
<reference evidence="1" key="1">
    <citation type="submission" date="2015-06" db="UniProtKB">
        <authorList>
            <consortium name="EnsemblPlants"/>
        </authorList>
    </citation>
    <scope>IDENTIFICATION</scope>
</reference>
<dbReference type="GO" id="GO:0004497">
    <property type="term" value="F:monooxygenase activity"/>
    <property type="evidence" value="ECO:0007669"/>
    <property type="project" value="InterPro"/>
</dbReference>
<sequence>MEAWWPQCGVHLALLLTGLILYRAISSRRYGDQQEDGGELLFNMSMNITLRAALGMRNEGEDAAEFVAIVQEFAELFVVSNSTLADYVPWVARLDLQGINRRMVAARGALDRFIDRAIDEHLAHPKPVDAAGADMVDGMLAFLVDMPVSADRVSTDSSAHGSTLRLTRDNIKATIMVK</sequence>
<accession>M8CLB2</accession>
<dbReference type="SUPFAM" id="SSF48264">
    <property type="entry name" value="Cytochrome P450"/>
    <property type="match status" value="1"/>
</dbReference>
<evidence type="ECO:0000313" key="1">
    <source>
        <dbReference type="EnsemblPlants" id="EMT24201"/>
    </source>
</evidence>
<dbReference type="InterPro" id="IPR001128">
    <property type="entry name" value="Cyt_P450"/>
</dbReference>
<protein>
    <submittedName>
        <fullName evidence="1">Cytochrome P450 84A1</fullName>
    </submittedName>
</protein>
<dbReference type="PANTHER" id="PTHR47945:SF5">
    <property type="entry name" value="CYTOCHROME P450 84A1-RELATED"/>
    <property type="match status" value="1"/>
</dbReference>
<dbReference type="PANTHER" id="PTHR47945">
    <property type="entry name" value="CYTOCHROME P450 84A1-RELATED"/>
    <property type="match status" value="1"/>
</dbReference>